<gene>
    <name evidence="2" type="ORF">N1032_10300</name>
</gene>
<dbReference type="PANTHER" id="PTHR39339:SF1">
    <property type="entry name" value="CHAD DOMAIN-CONTAINING PROTEIN"/>
    <property type="match status" value="1"/>
</dbReference>
<protein>
    <submittedName>
        <fullName evidence="2">CYTH and CHAD domain-containing protein</fullName>
    </submittedName>
</protein>
<dbReference type="RefSeq" id="WP_259538978.1">
    <property type="nucleotide sequence ID" value="NZ_JANLCJ010000003.1"/>
</dbReference>
<dbReference type="InterPro" id="IPR023577">
    <property type="entry name" value="CYTH_domain"/>
</dbReference>
<comment type="caution">
    <text evidence="2">The sequence shown here is derived from an EMBL/GenBank/DDBJ whole genome shotgun (WGS) entry which is preliminary data.</text>
</comment>
<dbReference type="SMART" id="SM01118">
    <property type="entry name" value="CYTH"/>
    <property type="match status" value="1"/>
</dbReference>
<dbReference type="Gene3D" id="1.40.20.10">
    <property type="entry name" value="CHAD domain"/>
    <property type="match status" value="1"/>
</dbReference>
<evidence type="ECO:0000259" key="1">
    <source>
        <dbReference type="PROSITE" id="PS51708"/>
    </source>
</evidence>
<evidence type="ECO:0000313" key="2">
    <source>
        <dbReference type="EMBL" id="MCS5734128.1"/>
    </source>
</evidence>
<sequence>MAHTVQTEIERKYAVEEGARLPDFTGAGTGEVEVASIETLEPLTLEAVYFDTEDGALASHRIALRRRRGGHDEGWHIKLPADEGRTELQWPLSLGEGGADGEGAGGDAVPREVVEAVLVHVHVRDRPLTPLARVETTRTVSNLLDASGAVIAEIADDDVTAADARQGTVRLWREWEVELGPAAPETAKKRSALLDALEKRVLAAGATASPSVSKLAQALGRTGLGASPAGGGTPDGDSVGTGVERTAAGFVAAGVAELVAAVVELDPAVRADDDEAVHRLRTTVRRLRNVLATYRPLFDQPPLETVRDDLSRFGSVLGETRDLEVRAEWAAFALDELQADRGVDDPDARRRLVDDIRAEHDGAHARLVAMMSGPAYFRLLDELEAFVAAAPSAQADAAAASARKTAKRALQKTGKRAIARSVKAREARRVLGPDIVAAAGALGALHDARKAARRLRHAAEFSTEGAAGVLGSHAEEIGDRAEELQDALGWHRDASLFAEFVLLTSRRAEAAGESSFTYGVLYQRSVDQARRALDLADDARRALKHTL</sequence>
<dbReference type="SUPFAM" id="SSF55154">
    <property type="entry name" value="CYTH-like phosphatases"/>
    <property type="match status" value="1"/>
</dbReference>
<feature type="domain" description="CHAD" evidence="1">
    <location>
        <begin position="244"/>
        <end position="545"/>
    </location>
</feature>
<keyword evidence="3" id="KW-1185">Reference proteome</keyword>
<organism evidence="2 3">
    <name type="scientific">Herbiconiux daphne</name>
    <dbReference type="NCBI Taxonomy" id="2970914"/>
    <lineage>
        <taxon>Bacteria</taxon>
        <taxon>Bacillati</taxon>
        <taxon>Actinomycetota</taxon>
        <taxon>Actinomycetes</taxon>
        <taxon>Micrococcales</taxon>
        <taxon>Microbacteriaceae</taxon>
        <taxon>Herbiconiux</taxon>
    </lineage>
</organism>
<accession>A0ABT2H2E3</accession>
<dbReference type="PROSITE" id="PS51708">
    <property type="entry name" value="CHAD"/>
    <property type="match status" value="1"/>
</dbReference>
<dbReference type="InterPro" id="IPR033469">
    <property type="entry name" value="CYTH-like_dom_sf"/>
</dbReference>
<dbReference type="Proteomes" id="UP001165586">
    <property type="component" value="Unassembled WGS sequence"/>
</dbReference>
<dbReference type="EMBL" id="JANLCJ010000003">
    <property type="protein sequence ID" value="MCS5734128.1"/>
    <property type="molecule type" value="Genomic_DNA"/>
</dbReference>
<dbReference type="Gene3D" id="2.40.320.10">
    <property type="entry name" value="Hypothetical Protein Pfu-838710-001"/>
    <property type="match status" value="1"/>
</dbReference>
<dbReference type="Pfam" id="PF05235">
    <property type="entry name" value="CHAD"/>
    <property type="match status" value="1"/>
</dbReference>
<dbReference type="InterPro" id="IPR038186">
    <property type="entry name" value="CHAD_dom_sf"/>
</dbReference>
<dbReference type="PANTHER" id="PTHR39339">
    <property type="entry name" value="SLR1444 PROTEIN"/>
    <property type="match status" value="1"/>
</dbReference>
<reference evidence="2" key="1">
    <citation type="submission" date="2022-08" db="EMBL/GenBank/DDBJ databases">
        <authorList>
            <person name="Deng Y."/>
            <person name="Han X.-F."/>
            <person name="Zhang Y.-Q."/>
        </authorList>
    </citation>
    <scope>NUCLEOTIDE SEQUENCE</scope>
    <source>
        <strain evidence="2">CPCC 203386</strain>
    </source>
</reference>
<name>A0ABT2H2E3_9MICO</name>
<dbReference type="SMART" id="SM00880">
    <property type="entry name" value="CHAD"/>
    <property type="match status" value="1"/>
</dbReference>
<dbReference type="InterPro" id="IPR007899">
    <property type="entry name" value="CHAD_dom"/>
</dbReference>
<dbReference type="CDD" id="cd07374">
    <property type="entry name" value="CYTH-like_Pase"/>
    <property type="match status" value="1"/>
</dbReference>
<evidence type="ECO:0000313" key="3">
    <source>
        <dbReference type="Proteomes" id="UP001165586"/>
    </source>
</evidence>
<proteinExistence type="predicted"/>
<dbReference type="Pfam" id="PF01928">
    <property type="entry name" value="CYTH"/>
    <property type="match status" value="1"/>
</dbReference>